<name>A0AAI8CMW2_FERIS</name>
<keyword evidence="2" id="KW-0812">Transmembrane</keyword>
<dbReference type="RefSeq" id="WP_033191686.1">
    <property type="nucleotide sequence ID" value="NZ_CP014334.2"/>
</dbReference>
<reference evidence="3 4" key="1">
    <citation type="journal article" date="2015" name="Stand. Genomic Sci.">
        <title>Genome sequence of a native-feather degrading extremely thermophilic Eubacterium, Fervidobacterium islandicum AW-1.</title>
        <authorList>
            <person name="Lee Y.J."/>
            <person name="Jeong H."/>
            <person name="Park G.S."/>
            <person name="Kwak Y."/>
            <person name="Lee S.J."/>
            <person name="Lee S.J."/>
            <person name="Park M.K."/>
            <person name="Kim J.Y."/>
            <person name="Kang H.K."/>
            <person name="Shin J.H."/>
            <person name="Lee D.W."/>
        </authorList>
    </citation>
    <scope>NUCLEOTIDE SEQUENCE [LARGE SCALE GENOMIC DNA]</scope>
    <source>
        <strain evidence="3 4">AW-1</strain>
    </source>
</reference>
<keyword evidence="2" id="KW-1133">Transmembrane helix</keyword>
<organism evidence="3 4">
    <name type="scientific">Fervidobacterium islandicum</name>
    <dbReference type="NCBI Taxonomy" id="2423"/>
    <lineage>
        <taxon>Bacteria</taxon>
        <taxon>Thermotogati</taxon>
        <taxon>Thermotogota</taxon>
        <taxon>Thermotogae</taxon>
        <taxon>Thermotogales</taxon>
        <taxon>Fervidobacteriaceae</taxon>
        <taxon>Fervidobacterium</taxon>
    </lineage>
</organism>
<keyword evidence="4" id="KW-1185">Reference proteome</keyword>
<protein>
    <submittedName>
        <fullName evidence="3">Uncharacterized protein</fullName>
    </submittedName>
</protein>
<evidence type="ECO:0000256" key="2">
    <source>
        <dbReference type="SAM" id="Phobius"/>
    </source>
</evidence>
<dbReference type="KEGG" id="fia:NA23_09695"/>
<evidence type="ECO:0000256" key="1">
    <source>
        <dbReference type="SAM" id="MobiDB-lite"/>
    </source>
</evidence>
<proteinExistence type="predicted"/>
<evidence type="ECO:0000313" key="4">
    <source>
        <dbReference type="Proteomes" id="UP000093740"/>
    </source>
</evidence>
<dbReference type="EMBL" id="CP014334">
    <property type="protein sequence ID" value="AMW33476.1"/>
    <property type="molecule type" value="Genomic_DNA"/>
</dbReference>
<feature type="compositionally biased region" description="Polar residues" evidence="1">
    <location>
        <begin position="148"/>
        <end position="162"/>
    </location>
</feature>
<gene>
    <name evidence="3" type="ORF">NA23_09695</name>
</gene>
<accession>A0AAI8CMW2</accession>
<feature type="compositionally biased region" description="Low complexity" evidence="1">
    <location>
        <begin position="134"/>
        <end position="147"/>
    </location>
</feature>
<keyword evidence="2" id="KW-0472">Membrane</keyword>
<sequence>MKQRTPIGSRKWREITDFDLKILSVIIIALSLVTIALAFYAFYLKMQKSKVEVVIREIGTNTNPPVEKTLTTATQTVIVVEPAQESTLTVLLPSVANESTLTQSQVIKPSSEEGKQNKQTENLIPLIQATSTTDTAAAQSSQSSDQSLGTKVNQSATMTTAEGGQAKPVIEENKFLKDITKFDYNLLVSRMAENLPGSILTNAYVYVVDGETALKIAKITQNYVLDRTGSGKYVVVTPTNVMPELNPSKGFWTVKTDPVSSSKEAFKSVVNLRTLGISAFSVSTNAGYVICFGIFTSENQAKNFYFSQDWVELEKYGYTKGAKVTKIGG</sequence>
<evidence type="ECO:0000313" key="3">
    <source>
        <dbReference type="EMBL" id="AMW33476.1"/>
    </source>
</evidence>
<feature type="transmembrane region" description="Helical" evidence="2">
    <location>
        <begin position="20"/>
        <end position="43"/>
    </location>
</feature>
<dbReference type="AlphaFoldDB" id="A0AAI8CMW2"/>
<feature type="region of interest" description="Disordered" evidence="1">
    <location>
        <begin position="134"/>
        <end position="165"/>
    </location>
</feature>
<dbReference type="Proteomes" id="UP000093740">
    <property type="component" value="Chromosome"/>
</dbReference>